<dbReference type="InterPro" id="IPR045428">
    <property type="entry name" value="EACC1"/>
</dbReference>
<protein>
    <submittedName>
        <fullName evidence="1">Uncharacterized protein</fullName>
    </submittedName>
</protein>
<dbReference type="Proteomes" id="UP001597483">
    <property type="component" value="Unassembled WGS sequence"/>
</dbReference>
<gene>
    <name evidence="1" type="ORF">ACFSVL_10515</name>
</gene>
<keyword evidence="2" id="KW-1185">Reference proteome</keyword>
<reference evidence="2" key="1">
    <citation type="journal article" date="2019" name="Int. J. Syst. Evol. Microbiol.">
        <title>The Global Catalogue of Microorganisms (GCM) 10K type strain sequencing project: providing services to taxonomists for standard genome sequencing and annotation.</title>
        <authorList>
            <consortium name="The Broad Institute Genomics Platform"/>
            <consortium name="The Broad Institute Genome Sequencing Center for Infectious Disease"/>
            <person name="Wu L."/>
            <person name="Ma J."/>
        </authorList>
    </citation>
    <scope>NUCLEOTIDE SEQUENCE [LARGE SCALE GENOMIC DNA]</scope>
    <source>
        <strain evidence="2">CGMCC 4.7641</strain>
    </source>
</reference>
<sequence length="120" mass="12705">MREVDDTSLLIEVPPVHVFALRDWLAAEDSLRGRVVPRAAAPKPDQMGGAVEVLTVAVGSGGAATVLVRSLCTWLVHRRADVTVTITASDGRRIQVDVKRAGDPESVIREVGALAAGDPE</sequence>
<proteinExistence type="predicted"/>
<organism evidence="1 2">
    <name type="scientific">Amycolatopsis silviterrae</name>
    <dbReference type="NCBI Taxonomy" id="1656914"/>
    <lineage>
        <taxon>Bacteria</taxon>
        <taxon>Bacillati</taxon>
        <taxon>Actinomycetota</taxon>
        <taxon>Actinomycetes</taxon>
        <taxon>Pseudonocardiales</taxon>
        <taxon>Pseudonocardiaceae</taxon>
        <taxon>Amycolatopsis</taxon>
    </lineage>
</organism>
<name>A0ABW5H4Q4_9PSEU</name>
<accession>A0ABW5H4Q4</accession>
<dbReference type="EMBL" id="JBHUKS010000006">
    <property type="protein sequence ID" value="MFD2467829.1"/>
    <property type="molecule type" value="Genomic_DNA"/>
</dbReference>
<dbReference type="Pfam" id="PF19953">
    <property type="entry name" value="EACC1"/>
    <property type="match status" value="1"/>
</dbReference>
<evidence type="ECO:0000313" key="2">
    <source>
        <dbReference type="Proteomes" id="UP001597483"/>
    </source>
</evidence>
<evidence type="ECO:0000313" key="1">
    <source>
        <dbReference type="EMBL" id="MFD2467829.1"/>
    </source>
</evidence>
<comment type="caution">
    <text evidence="1">The sequence shown here is derived from an EMBL/GenBank/DDBJ whole genome shotgun (WGS) entry which is preliminary data.</text>
</comment>
<dbReference type="RefSeq" id="WP_378302906.1">
    <property type="nucleotide sequence ID" value="NZ_JBHUKS010000006.1"/>
</dbReference>